<comment type="caution">
    <text evidence="6">The sequence shown here is derived from an EMBL/GenBank/DDBJ whole genome shotgun (WGS) entry which is preliminary data.</text>
</comment>
<dbReference type="RefSeq" id="WP_179752649.1">
    <property type="nucleotide sequence ID" value="NZ_BAAAGN010000010.1"/>
</dbReference>
<proteinExistence type="inferred from homology"/>
<dbReference type="Proteomes" id="UP000521922">
    <property type="component" value="Unassembled WGS sequence"/>
</dbReference>
<dbReference type="PIRSF" id="PIRSF002741">
    <property type="entry name" value="MppA"/>
    <property type="match status" value="1"/>
</dbReference>
<reference evidence="6 7" key="1">
    <citation type="submission" date="2020-07" db="EMBL/GenBank/DDBJ databases">
        <title>Sequencing the genomes of 1000 actinobacteria strains.</title>
        <authorList>
            <person name="Klenk H.-P."/>
        </authorList>
    </citation>
    <scope>NUCLEOTIDE SEQUENCE [LARGE SCALE GENOMIC DNA]</scope>
    <source>
        <strain evidence="6 7">DSM 7487</strain>
    </source>
</reference>
<dbReference type="Pfam" id="PF00496">
    <property type="entry name" value="SBP_bac_5"/>
    <property type="match status" value="1"/>
</dbReference>
<dbReference type="GO" id="GO:0015833">
    <property type="term" value="P:peptide transport"/>
    <property type="evidence" value="ECO:0007669"/>
    <property type="project" value="TreeGrafter"/>
</dbReference>
<evidence type="ECO:0000313" key="6">
    <source>
        <dbReference type="EMBL" id="NYD23138.1"/>
    </source>
</evidence>
<dbReference type="GO" id="GO:1904680">
    <property type="term" value="F:peptide transmembrane transporter activity"/>
    <property type="evidence" value="ECO:0007669"/>
    <property type="project" value="TreeGrafter"/>
</dbReference>
<evidence type="ECO:0000259" key="5">
    <source>
        <dbReference type="Pfam" id="PF00496"/>
    </source>
</evidence>
<evidence type="ECO:0000256" key="2">
    <source>
        <dbReference type="ARBA" id="ARBA00022448"/>
    </source>
</evidence>
<comment type="similarity">
    <text evidence="1">Belongs to the bacterial solute-binding protein 5 family.</text>
</comment>
<evidence type="ECO:0000313" key="7">
    <source>
        <dbReference type="Proteomes" id="UP000521922"/>
    </source>
</evidence>
<accession>A0A7Y9J1J6</accession>
<evidence type="ECO:0000256" key="1">
    <source>
        <dbReference type="ARBA" id="ARBA00005695"/>
    </source>
</evidence>
<evidence type="ECO:0000256" key="4">
    <source>
        <dbReference type="SAM" id="SignalP"/>
    </source>
</evidence>
<organism evidence="6 7">
    <name type="scientific">Kineococcus aurantiacus</name>
    <dbReference type="NCBI Taxonomy" id="37633"/>
    <lineage>
        <taxon>Bacteria</taxon>
        <taxon>Bacillati</taxon>
        <taxon>Actinomycetota</taxon>
        <taxon>Actinomycetes</taxon>
        <taxon>Kineosporiales</taxon>
        <taxon>Kineosporiaceae</taxon>
        <taxon>Kineococcus</taxon>
    </lineage>
</organism>
<feature type="signal peptide" evidence="4">
    <location>
        <begin position="1"/>
        <end position="24"/>
    </location>
</feature>
<keyword evidence="2" id="KW-0813">Transport</keyword>
<dbReference type="InterPro" id="IPR030678">
    <property type="entry name" value="Peptide/Ni-bd"/>
</dbReference>
<dbReference type="SUPFAM" id="SSF53850">
    <property type="entry name" value="Periplasmic binding protein-like II"/>
    <property type="match status" value="1"/>
</dbReference>
<evidence type="ECO:0000256" key="3">
    <source>
        <dbReference type="ARBA" id="ARBA00022729"/>
    </source>
</evidence>
<dbReference type="GO" id="GO:0042597">
    <property type="term" value="C:periplasmic space"/>
    <property type="evidence" value="ECO:0007669"/>
    <property type="project" value="UniProtKB-ARBA"/>
</dbReference>
<dbReference type="PANTHER" id="PTHR30290">
    <property type="entry name" value="PERIPLASMIC BINDING COMPONENT OF ABC TRANSPORTER"/>
    <property type="match status" value="1"/>
</dbReference>
<dbReference type="InterPro" id="IPR039424">
    <property type="entry name" value="SBP_5"/>
</dbReference>
<sequence length="521" mass="56057">MRRRFGVVGALALTMALALGGCGAADDGGSGTAAGGAPVKGGDLVMARSADIISMDKTTTFDNNSIRVMEQIMEPLFHSSADGTKVEPWLATGYTISPDGLTYTIPLRKDVVFSDGTPMTAEDVKFSIDEDTKTGAAGWGFINAAIDSVEATDDSTVTIKLKYAWAPLIADLSLFSNGVIPVDYGGKTAEEFYAAPVGTGPYVWESWTKGQSLKLTANTKYWQKGKPYLSSVQWNVVPDANTRKLQVQGGQIDIDDTPDWSSLASLKSAPGVNAQTFPSTQIDYVAFNQTRAPFDDVHVRRAISYAIDRQAMVKAVLFGNGEVANSLLSPGTPYYDENAGGATLDVAKAKAELAQSSKPGGFSTTLLIASGNPNQASVAQILQSELKDIGITMEIKQLDPTANKKARLASDFDMTLSAWTMDIPDPDQWTSFAVDPTGGSKSAFTSYDNPEVVDLNKQAQRETDSAKRQQLYSQLQQKTSEDAFLAYLYYSPYVYASTDKVKGFSVTPLGGYLLQDVYKTE</sequence>
<feature type="domain" description="Solute-binding protein family 5" evidence="5">
    <location>
        <begin position="85"/>
        <end position="439"/>
    </location>
</feature>
<dbReference type="InterPro" id="IPR000914">
    <property type="entry name" value="SBP_5_dom"/>
</dbReference>
<dbReference type="Gene3D" id="3.40.190.10">
    <property type="entry name" value="Periplasmic binding protein-like II"/>
    <property type="match status" value="1"/>
</dbReference>
<dbReference type="Gene3D" id="3.10.105.10">
    <property type="entry name" value="Dipeptide-binding Protein, Domain 3"/>
    <property type="match status" value="1"/>
</dbReference>
<name>A0A7Y9J1J6_9ACTN</name>
<protein>
    <submittedName>
        <fullName evidence="6">Peptide/nickel transport system substrate-binding protein</fullName>
    </submittedName>
</protein>
<feature type="chain" id="PRO_5031114909" evidence="4">
    <location>
        <begin position="25"/>
        <end position="521"/>
    </location>
</feature>
<dbReference type="CDD" id="cd00995">
    <property type="entry name" value="PBP2_NikA_DppA_OppA_like"/>
    <property type="match status" value="1"/>
</dbReference>
<gene>
    <name evidence="6" type="ORF">BJ968_002678</name>
</gene>
<dbReference type="PANTHER" id="PTHR30290:SF9">
    <property type="entry name" value="OLIGOPEPTIDE-BINDING PROTEIN APPA"/>
    <property type="match status" value="1"/>
</dbReference>
<dbReference type="PROSITE" id="PS51257">
    <property type="entry name" value="PROKAR_LIPOPROTEIN"/>
    <property type="match status" value="1"/>
</dbReference>
<dbReference type="AlphaFoldDB" id="A0A7Y9J1J6"/>
<keyword evidence="3 4" id="KW-0732">Signal</keyword>
<dbReference type="Gene3D" id="3.90.76.10">
    <property type="entry name" value="Dipeptide-binding Protein, Domain 1"/>
    <property type="match status" value="1"/>
</dbReference>
<dbReference type="EMBL" id="JACCBB010000001">
    <property type="protein sequence ID" value="NYD23138.1"/>
    <property type="molecule type" value="Genomic_DNA"/>
</dbReference>
<keyword evidence="7" id="KW-1185">Reference proteome</keyword>
<dbReference type="GO" id="GO:0043190">
    <property type="term" value="C:ATP-binding cassette (ABC) transporter complex"/>
    <property type="evidence" value="ECO:0007669"/>
    <property type="project" value="InterPro"/>
</dbReference>